<dbReference type="AlphaFoldDB" id="A0A1M5WRD6"/>
<dbReference type="EMBL" id="FQXK01000008">
    <property type="protein sequence ID" value="SHH90176.1"/>
    <property type="molecule type" value="Genomic_DNA"/>
</dbReference>
<keyword evidence="1" id="KW-0812">Transmembrane</keyword>
<dbReference type="OrthoDB" id="5504276at2"/>
<name>A0A1M5WRD6_BUTFI</name>
<evidence type="ECO:0000256" key="1">
    <source>
        <dbReference type="SAM" id="Phobius"/>
    </source>
</evidence>
<gene>
    <name evidence="2" type="ORF">SAMN02745229_01135</name>
</gene>
<keyword evidence="1" id="KW-0472">Membrane</keyword>
<keyword evidence="3" id="KW-1185">Reference proteome</keyword>
<feature type="transmembrane region" description="Helical" evidence="1">
    <location>
        <begin position="63"/>
        <end position="82"/>
    </location>
</feature>
<feature type="transmembrane region" description="Helical" evidence="1">
    <location>
        <begin position="33"/>
        <end position="51"/>
    </location>
</feature>
<dbReference type="PANTHER" id="PTHR36844:SF1">
    <property type="entry name" value="PROTEASE PRSW"/>
    <property type="match status" value="1"/>
</dbReference>
<evidence type="ECO:0000313" key="3">
    <source>
        <dbReference type="Proteomes" id="UP000184278"/>
    </source>
</evidence>
<feature type="transmembrane region" description="Helical" evidence="1">
    <location>
        <begin position="189"/>
        <end position="215"/>
    </location>
</feature>
<dbReference type="Proteomes" id="UP000184278">
    <property type="component" value="Unassembled WGS sequence"/>
</dbReference>
<feature type="transmembrane region" description="Helical" evidence="1">
    <location>
        <begin position="6"/>
        <end position="21"/>
    </location>
</feature>
<proteinExistence type="predicted"/>
<accession>A0A1M5WRD6</accession>
<dbReference type="GeneID" id="89509595"/>
<sequence length="287" mass="31949">MSFGLFILGILPAALLMRYIYKKDRIDKEPKGLLALLFFLGAVSTIFAALIENIGEDIIDDYFYTDSIVFLAIDAFLVVALAEELGKYFVVKKFAWNNAAFNTTFDAVVYAVFASLGFATLENILYLFDGSVYTAIVRGILSVPGHAIDAVFMGNYLGIAKRCEALGDNKGKKANLRKALLMPVLTHGFYDFCLFVQSPISLLSFFIYEIIITVYTIKKVNKLSEEDTSLFPGGFYPGHYVASQLYMQGAIPGYQPPTLRFDPETGKPVYQQGAAQRFDPNTGQRLF</sequence>
<reference evidence="3" key="1">
    <citation type="submission" date="2016-11" db="EMBL/GenBank/DDBJ databases">
        <authorList>
            <person name="Varghese N."/>
            <person name="Submissions S."/>
        </authorList>
    </citation>
    <scope>NUCLEOTIDE SEQUENCE [LARGE SCALE GENOMIC DNA]</scope>
    <source>
        <strain evidence="3">DSM 3071</strain>
    </source>
</reference>
<protein>
    <submittedName>
        <fullName evidence="2">Membrane proteinase PrsW, cleaves anti-sigma factor RsiW, M82 family</fullName>
    </submittedName>
</protein>
<dbReference type="Pfam" id="PF13367">
    <property type="entry name" value="PrsW-protease"/>
    <property type="match status" value="1"/>
</dbReference>
<organism evidence="2 3">
    <name type="scientific">Butyrivibrio fibrisolvens DSM 3071</name>
    <dbReference type="NCBI Taxonomy" id="1121131"/>
    <lineage>
        <taxon>Bacteria</taxon>
        <taxon>Bacillati</taxon>
        <taxon>Bacillota</taxon>
        <taxon>Clostridia</taxon>
        <taxon>Lachnospirales</taxon>
        <taxon>Lachnospiraceae</taxon>
        <taxon>Butyrivibrio</taxon>
    </lineage>
</organism>
<dbReference type="GO" id="GO:0008233">
    <property type="term" value="F:peptidase activity"/>
    <property type="evidence" value="ECO:0007669"/>
    <property type="project" value="InterPro"/>
</dbReference>
<dbReference type="RefSeq" id="WP_073386178.1">
    <property type="nucleotide sequence ID" value="NZ_FQXK01000008.1"/>
</dbReference>
<evidence type="ECO:0000313" key="2">
    <source>
        <dbReference type="EMBL" id="SHH90176.1"/>
    </source>
</evidence>
<dbReference type="PANTHER" id="PTHR36844">
    <property type="entry name" value="PROTEASE PRSW"/>
    <property type="match status" value="1"/>
</dbReference>
<dbReference type="InterPro" id="IPR026898">
    <property type="entry name" value="PrsW"/>
</dbReference>
<feature type="transmembrane region" description="Helical" evidence="1">
    <location>
        <begin position="94"/>
        <end position="119"/>
    </location>
</feature>
<keyword evidence="1" id="KW-1133">Transmembrane helix</keyword>